<dbReference type="EMBL" id="RDQH01000338">
    <property type="protein sequence ID" value="RXH80656.1"/>
    <property type="molecule type" value="Genomic_DNA"/>
</dbReference>
<reference evidence="1 2" key="1">
    <citation type="submission" date="2018-10" db="EMBL/GenBank/DDBJ databases">
        <title>A high-quality apple genome assembly.</title>
        <authorList>
            <person name="Hu J."/>
        </authorList>
    </citation>
    <scope>NUCLEOTIDE SEQUENCE [LARGE SCALE GENOMIC DNA]</scope>
    <source>
        <strain evidence="2">cv. HFTH1</strain>
        <tissue evidence="1">Young leaf</tissue>
    </source>
</reference>
<evidence type="ECO:0000313" key="1">
    <source>
        <dbReference type="EMBL" id="RXH80656.1"/>
    </source>
</evidence>
<sequence length="68" mass="7993">MQNNCPTAEWNSWKFVPEDVKKAVMDQLLCNYTLDDSNEELMKLMDEVLKMGYKQCRYDVKWNGGPAE</sequence>
<name>A0A498IB32_MALDO</name>
<dbReference type="Proteomes" id="UP000290289">
    <property type="component" value="Chromosome 12"/>
</dbReference>
<comment type="caution">
    <text evidence="1">The sequence shown here is derived from an EMBL/GenBank/DDBJ whole genome shotgun (WGS) entry which is preliminary data.</text>
</comment>
<keyword evidence="2" id="KW-1185">Reference proteome</keyword>
<gene>
    <name evidence="1" type="ORF">DVH24_004570</name>
</gene>
<dbReference type="AlphaFoldDB" id="A0A498IB32"/>
<protein>
    <submittedName>
        <fullName evidence="1">Uncharacterized protein</fullName>
    </submittedName>
</protein>
<evidence type="ECO:0000313" key="2">
    <source>
        <dbReference type="Proteomes" id="UP000290289"/>
    </source>
</evidence>
<proteinExistence type="predicted"/>
<accession>A0A498IB32</accession>
<organism evidence="1 2">
    <name type="scientific">Malus domestica</name>
    <name type="common">Apple</name>
    <name type="synonym">Pyrus malus</name>
    <dbReference type="NCBI Taxonomy" id="3750"/>
    <lineage>
        <taxon>Eukaryota</taxon>
        <taxon>Viridiplantae</taxon>
        <taxon>Streptophyta</taxon>
        <taxon>Embryophyta</taxon>
        <taxon>Tracheophyta</taxon>
        <taxon>Spermatophyta</taxon>
        <taxon>Magnoliopsida</taxon>
        <taxon>eudicotyledons</taxon>
        <taxon>Gunneridae</taxon>
        <taxon>Pentapetalae</taxon>
        <taxon>rosids</taxon>
        <taxon>fabids</taxon>
        <taxon>Rosales</taxon>
        <taxon>Rosaceae</taxon>
        <taxon>Amygdaloideae</taxon>
        <taxon>Maleae</taxon>
        <taxon>Malus</taxon>
    </lineage>
</organism>